<dbReference type="Pfam" id="PF09722">
    <property type="entry name" value="Xre_MbcA_ParS_C"/>
    <property type="match status" value="1"/>
</dbReference>
<feature type="domain" description="Antitoxin Xre/MbcA/ParS-like toxin-binding" evidence="1">
    <location>
        <begin position="113"/>
        <end position="159"/>
    </location>
</feature>
<dbReference type="Proteomes" id="UP000284021">
    <property type="component" value="Unassembled WGS sequence"/>
</dbReference>
<evidence type="ECO:0000259" key="1">
    <source>
        <dbReference type="Pfam" id="PF09722"/>
    </source>
</evidence>
<proteinExistence type="predicted"/>
<dbReference type="EMBL" id="QYUR01000002">
    <property type="protein sequence ID" value="RJG12186.1"/>
    <property type="molecule type" value="Genomic_DNA"/>
</dbReference>
<accession>A0A418XIB0</accession>
<reference evidence="2 3" key="1">
    <citation type="submission" date="2018-09" db="EMBL/GenBank/DDBJ databases">
        <authorList>
            <person name="Zhu H."/>
        </authorList>
    </citation>
    <scope>NUCLEOTIDE SEQUENCE [LARGE SCALE GENOMIC DNA]</scope>
    <source>
        <strain evidence="2 3">K1S02-6</strain>
    </source>
</reference>
<gene>
    <name evidence="2" type="ORF">D3879_02370</name>
</gene>
<sequence>MMIAPTSTSFTAKPQNCLSERERDATNSNIFCVGPGQCDQLESERIRSFEHGLPRQWATAVQLTFSLSDADLADFLGVAPPDVLRPGVCKPFKSAEAERLDRLAAITLRASSTFDSFEAAVRWMVSPNQALGGIRPVMKCRTEIGANQVRRILQAIEWGGCA</sequence>
<dbReference type="OrthoDB" id="5824177at2"/>
<comment type="caution">
    <text evidence="2">The sequence shown here is derived from an EMBL/GenBank/DDBJ whole genome shotgun (WGS) entry which is preliminary data.</text>
</comment>
<dbReference type="InterPro" id="IPR024467">
    <property type="entry name" value="Xre/MbcA/ParS-like_toxin-bd"/>
</dbReference>
<name>A0A418XIB0_9PSED</name>
<keyword evidence="3" id="KW-1185">Reference proteome</keyword>
<protein>
    <submittedName>
        <fullName evidence="2">DUF2384 domain-containing protein</fullName>
    </submittedName>
</protein>
<dbReference type="AlphaFoldDB" id="A0A418XIB0"/>
<evidence type="ECO:0000313" key="3">
    <source>
        <dbReference type="Proteomes" id="UP000284021"/>
    </source>
</evidence>
<organism evidence="2 3">
    <name type="scientific">Pseudomonas cavernicola</name>
    <dbReference type="NCBI Taxonomy" id="2320866"/>
    <lineage>
        <taxon>Bacteria</taxon>
        <taxon>Pseudomonadati</taxon>
        <taxon>Pseudomonadota</taxon>
        <taxon>Gammaproteobacteria</taxon>
        <taxon>Pseudomonadales</taxon>
        <taxon>Pseudomonadaceae</taxon>
        <taxon>Pseudomonas</taxon>
    </lineage>
</organism>
<evidence type="ECO:0000313" key="2">
    <source>
        <dbReference type="EMBL" id="RJG12186.1"/>
    </source>
</evidence>